<keyword evidence="1" id="KW-0812">Transmembrane</keyword>
<organism evidence="2 3">
    <name type="scientific">Ectobacillus funiculus</name>
    <dbReference type="NCBI Taxonomy" id="137993"/>
    <lineage>
        <taxon>Bacteria</taxon>
        <taxon>Bacillati</taxon>
        <taxon>Bacillota</taxon>
        <taxon>Bacilli</taxon>
        <taxon>Bacillales</taxon>
        <taxon>Bacillaceae</taxon>
        <taxon>Ectobacillus</taxon>
    </lineage>
</organism>
<proteinExistence type="predicted"/>
<feature type="transmembrane region" description="Helical" evidence="1">
    <location>
        <begin position="144"/>
        <end position="163"/>
    </location>
</feature>
<keyword evidence="1" id="KW-1133">Transmembrane helix</keyword>
<dbReference type="EMBL" id="JBHMAF010000017">
    <property type="protein sequence ID" value="MFB9757747.1"/>
    <property type="molecule type" value="Genomic_DNA"/>
</dbReference>
<gene>
    <name evidence="2" type="ORF">ACFFMS_04215</name>
</gene>
<comment type="caution">
    <text evidence="2">The sequence shown here is derived from an EMBL/GenBank/DDBJ whole genome shotgun (WGS) entry which is preliminary data.</text>
</comment>
<dbReference type="RefSeq" id="WP_379948018.1">
    <property type="nucleotide sequence ID" value="NZ_JBHMAF010000017.1"/>
</dbReference>
<name>A0ABV5WBI8_9BACI</name>
<sequence length="227" mass="26983">MKKQQKQTIHEVMKKNLRKEYFYLKRDLLFYCQVDFGKLSKHFHYAAFDTDGISIYEYDKTLESKMKLITRHPWSSWQNVKVDHYLTKSQFIFQGEPNWILYIMHKGKEVQQLIETYTTLSIEEMPRPAWRKIPGYRSKTKRNIYIASLLYSALLSFLFKLLLPYKAEIAMFSLSIGTMLLGLLCLTIGLIEPTIVLPKLEPKTREKVLYIYSYLCIAGFISIFIFW</sequence>
<evidence type="ECO:0000313" key="3">
    <source>
        <dbReference type="Proteomes" id="UP001589609"/>
    </source>
</evidence>
<evidence type="ECO:0000313" key="2">
    <source>
        <dbReference type="EMBL" id="MFB9757747.1"/>
    </source>
</evidence>
<keyword evidence="1" id="KW-0472">Membrane</keyword>
<feature type="transmembrane region" description="Helical" evidence="1">
    <location>
        <begin position="209"/>
        <end position="226"/>
    </location>
</feature>
<protein>
    <recommendedName>
        <fullName evidence="4">DUF2812 domain-containing protein</fullName>
    </recommendedName>
</protein>
<dbReference type="Proteomes" id="UP001589609">
    <property type="component" value="Unassembled WGS sequence"/>
</dbReference>
<accession>A0ABV5WBI8</accession>
<feature type="transmembrane region" description="Helical" evidence="1">
    <location>
        <begin position="169"/>
        <end position="197"/>
    </location>
</feature>
<reference evidence="2 3" key="1">
    <citation type="submission" date="2024-09" db="EMBL/GenBank/DDBJ databases">
        <authorList>
            <person name="Sun Q."/>
            <person name="Mori K."/>
        </authorList>
    </citation>
    <scope>NUCLEOTIDE SEQUENCE [LARGE SCALE GENOMIC DNA]</scope>
    <source>
        <strain evidence="2 3">JCM 11201</strain>
    </source>
</reference>
<evidence type="ECO:0008006" key="4">
    <source>
        <dbReference type="Google" id="ProtNLM"/>
    </source>
</evidence>
<evidence type="ECO:0000256" key="1">
    <source>
        <dbReference type="SAM" id="Phobius"/>
    </source>
</evidence>
<keyword evidence="3" id="KW-1185">Reference proteome</keyword>